<keyword evidence="3" id="KW-1185">Reference proteome</keyword>
<sequence>MNEERKNAVGVKFLLNGPIAMEQCRELAIQELIFLIHSAKHFRKEQTLTGQDADEKIQAFFTVLKEKVKDAEALYLAYDKHTNYPYVDADDRVWMFSNEQYAASAEDYFRQQLLMLEMKKIGREEILGTFAELHILGLSKVLLDNGQYHIEIDRDDILPPPDWTGIPEINIPVTNPRLQHALIRFFQTLHSRQDGEADKQLLHALEGQMLEEVLQAKYLLPMQLLEKKPAPSDEQGIKTIAEGTEIRFGVLGAENDSTWLPAFTDWPEFEKVYDKTVWSSNVAAFGDLLALSETMNGIVVNCAGIPLRIDENNKKVIEAYIRERNEAGARE</sequence>
<name>A0A919XMK1_9BACL</name>
<evidence type="ECO:0000313" key="2">
    <source>
        <dbReference type="EMBL" id="GIO32913.1"/>
    </source>
</evidence>
<dbReference type="InterPro" id="IPR009839">
    <property type="entry name" value="SseB_N"/>
</dbReference>
<comment type="caution">
    <text evidence="2">The sequence shown here is derived from an EMBL/GenBank/DDBJ whole genome shotgun (WGS) entry which is preliminary data.</text>
</comment>
<feature type="domain" description="SseB protein N-terminal" evidence="1">
    <location>
        <begin position="208"/>
        <end position="304"/>
    </location>
</feature>
<dbReference type="RefSeq" id="WP_160042951.1">
    <property type="nucleotide sequence ID" value="NZ_BORQ01000005.1"/>
</dbReference>
<organism evidence="2 3">
    <name type="scientific">Paenibacillus albilobatus</name>
    <dbReference type="NCBI Taxonomy" id="2716884"/>
    <lineage>
        <taxon>Bacteria</taxon>
        <taxon>Bacillati</taxon>
        <taxon>Bacillota</taxon>
        <taxon>Bacilli</taxon>
        <taxon>Bacillales</taxon>
        <taxon>Paenibacillaceae</taxon>
        <taxon>Paenibacillus</taxon>
    </lineage>
</organism>
<gene>
    <name evidence="2" type="ORF">J2TS6_40540</name>
</gene>
<protein>
    <recommendedName>
        <fullName evidence="1">SseB protein N-terminal domain-containing protein</fullName>
    </recommendedName>
</protein>
<proteinExistence type="predicted"/>
<reference evidence="2" key="1">
    <citation type="submission" date="2021-03" db="EMBL/GenBank/DDBJ databases">
        <title>Antimicrobial resistance genes in bacteria isolated from Japanese honey, and their potential for conferring macrolide and lincosamide resistance in the American foulbrood pathogen Paenibacillus larvae.</title>
        <authorList>
            <person name="Okamoto M."/>
            <person name="Kumagai M."/>
            <person name="Kanamori H."/>
            <person name="Takamatsu D."/>
        </authorList>
    </citation>
    <scope>NUCLEOTIDE SEQUENCE</scope>
    <source>
        <strain evidence="2">J2TS6</strain>
    </source>
</reference>
<evidence type="ECO:0000313" key="3">
    <source>
        <dbReference type="Proteomes" id="UP000679779"/>
    </source>
</evidence>
<dbReference type="AlphaFoldDB" id="A0A919XMK1"/>
<dbReference type="Pfam" id="PF07179">
    <property type="entry name" value="SseB"/>
    <property type="match status" value="1"/>
</dbReference>
<dbReference type="Proteomes" id="UP000679779">
    <property type="component" value="Unassembled WGS sequence"/>
</dbReference>
<accession>A0A919XMK1</accession>
<evidence type="ECO:0000259" key="1">
    <source>
        <dbReference type="Pfam" id="PF07179"/>
    </source>
</evidence>
<dbReference type="EMBL" id="BORQ01000005">
    <property type="protein sequence ID" value="GIO32913.1"/>
    <property type="molecule type" value="Genomic_DNA"/>
</dbReference>